<feature type="domain" description="Mediator complex subunit Med1" evidence="9">
    <location>
        <begin position="138"/>
        <end position="541"/>
    </location>
</feature>
<dbReference type="EMBL" id="KN846952">
    <property type="protein sequence ID" value="KIV82622.1"/>
    <property type="molecule type" value="Genomic_DNA"/>
</dbReference>
<evidence type="ECO:0000256" key="5">
    <source>
        <dbReference type="ARBA" id="ARBA00023163"/>
    </source>
</evidence>
<feature type="compositionally biased region" description="Polar residues" evidence="8">
    <location>
        <begin position="1"/>
        <end position="11"/>
    </location>
</feature>
<keyword evidence="4 7" id="KW-0010">Activator</keyword>
<dbReference type="InterPro" id="IPR019680">
    <property type="entry name" value="Mediator_Med1"/>
</dbReference>
<sequence length="690" mass="74623">MATTPRSQAISTPKPHPTPSRLMASPRPGTSGNASRPLAYKSPAVKTPASAQGHGHHVSVSSQPSSTPLAAAAIHDELLALNSPAAALMASIGPTGLTPLPGGADGLDITTNLQGNAVRPSASSVNPEMERIHRIQLVADTLKSRVSGYGVTREGVERTAQLQGFDTAWDDDNLTIAGIAVELEVIFDSTDRDHVKDVSLKLNAPDSEEPQLLEQGTEILKDNLESSITVDGIPQWKSLDTFQSNLQYLSQLDRIEGGVPCFQAINSLYDAFQKIWTAEKEKFGGQTTQQRLRRGAIGRPALDQLPRLGLSVDHWVSGQDMQQANDTPAGGEQMHTARFFCDAGPPSTVSTKEWLSDRILTQDGEAEGDAATDTLQPDWKDPVTDANEFGKAGSDDLTMEKTAEISANVVDMHFACSLSPTVYVPINVAATLNVEVAMFEMNQELAITSQMILQEHFNASKVGGAKTVSEERWLRCLPVPTEADPLRHRRHSYALHSAQHAAALWCYPVTQLSFNHPRQFAAAIPILRQYALVWSLLRSLVNYGEVEPSHQSNTARPEKIAVKKKSARPSKRSNAKVVGVTLDTILGTNGSKTGDNDVLPVDVSLDVFSDISKARLDVYAPLQGVLAKGKQGAFLFLSVNICHDGIIEVNDLKGMHPSVAPPDTIVQILTATEDIGLLVEWLLERAQIRG</sequence>
<accession>A0A0D1YIC8</accession>
<evidence type="ECO:0000256" key="6">
    <source>
        <dbReference type="ARBA" id="ARBA00023242"/>
    </source>
</evidence>
<dbReference type="HOGENOM" id="CLU_008378_2_0_1"/>
<comment type="subcellular location">
    <subcellularLocation>
        <location evidence="1 7">Nucleus</location>
    </subcellularLocation>
</comment>
<evidence type="ECO:0000259" key="9">
    <source>
        <dbReference type="Pfam" id="PF10744"/>
    </source>
</evidence>
<protein>
    <recommendedName>
        <fullName evidence="7">Mediator of RNA polymerase II transcription subunit 1</fullName>
    </recommendedName>
    <alternativeName>
        <fullName evidence="7">Mediator complex subunit 1</fullName>
    </alternativeName>
</protein>
<reference evidence="10 11" key="1">
    <citation type="submission" date="2015-01" db="EMBL/GenBank/DDBJ databases">
        <title>The Genome Sequence of Exophiala sideris CBS121828.</title>
        <authorList>
            <consortium name="The Broad Institute Genomics Platform"/>
            <person name="Cuomo C."/>
            <person name="de Hoog S."/>
            <person name="Gorbushina A."/>
            <person name="Stielow B."/>
            <person name="Teixiera M."/>
            <person name="Abouelleil A."/>
            <person name="Chapman S.B."/>
            <person name="Priest M."/>
            <person name="Young S.K."/>
            <person name="Wortman J."/>
            <person name="Nusbaum C."/>
            <person name="Birren B."/>
        </authorList>
    </citation>
    <scope>NUCLEOTIDE SEQUENCE [LARGE SCALE GENOMIC DNA]</scope>
    <source>
        <strain evidence="10 11">CBS 121828</strain>
    </source>
</reference>
<feature type="region of interest" description="Disordered" evidence="8">
    <location>
        <begin position="1"/>
        <end position="64"/>
    </location>
</feature>
<evidence type="ECO:0000256" key="1">
    <source>
        <dbReference type="ARBA" id="ARBA00004123"/>
    </source>
</evidence>
<dbReference type="OrthoDB" id="1936100at2759"/>
<comment type="function">
    <text evidence="7">Component of the Mediator complex, a coactivator involved in the regulated transcription of nearly all RNA polymerase II-dependent genes. Mediator functions as a bridge to convey information from gene-specific regulatory proteins to the basal RNA polymerase II transcription machinery. Mediator is recruited to promoters by direct interactions with regulatory proteins and serves as a scaffold for the assembly of a functional preinitiation complex with RNA polymerase II and the general transcription factors.</text>
</comment>
<dbReference type="STRING" id="1016849.A0A0D1YIC8"/>
<dbReference type="AlphaFoldDB" id="A0A0D1YIC8"/>
<evidence type="ECO:0000256" key="2">
    <source>
        <dbReference type="ARBA" id="ARBA00006210"/>
    </source>
</evidence>
<comment type="similarity">
    <text evidence="2 7">Belongs to the Mediator complex subunit 1 family.</text>
</comment>
<gene>
    <name evidence="10" type="ORF">PV11_04720</name>
</gene>
<evidence type="ECO:0000256" key="3">
    <source>
        <dbReference type="ARBA" id="ARBA00023015"/>
    </source>
</evidence>
<evidence type="ECO:0000256" key="8">
    <source>
        <dbReference type="SAM" id="MobiDB-lite"/>
    </source>
</evidence>
<name>A0A0D1YIC8_9EURO</name>
<keyword evidence="3 7" id="KW-0805">Transcription regulation</keyword>
<proteinExistence type="inferred from homology"/>
<dbReference type="Proteomes" id="UP000053599">
    <property type="component" value="Unassembled WGS sequence"/>
</dbReference>
<dbReference type="GO" id="GO:0045944">
    <property type="term" value="P:positive regulation of transcription by RNA polymerase II"/>
    <property type="evidence" value="ECO:0007669"/>
    <property type="project" value="UniProtKB-ARBA"/>
</dbReference>
<dbReference type="GO" id="GO:0016592">
    <property type="term" value="C:mediator complex"/>
    <property type="evidence" value="ECO:0007669"/>
    <property type="project" value="InterPro"/>
</dbReference>
<evidence type="ECO:0000256" key="7">
    <source>
        <dbReference type="RuleBase" id="RU364059"/>
    </source>
</evidence>
<keyword evidence="6 7" id="KW-0539">Nucleus</keyword>
<keyword evidence="5 7" id="KW-0804">Transcription</keyword>
<evidence type="ECO:0000313" key="11">
    <source>
        <dbReference type="Proteomes" id="UP000053599"/>
    </source>
</evidence>
<dbReference type="PANTHER" id="PTHR35041">
    <property type="entry name" value="MEDIATOR OF RNA POLYMERASE II TRANSCRIPTION SUBUNIT 1"/>
    <property type="match status" value="1"/>
</dbReference>
<organism evidence="10 11">
    <name type="scientific">Exophiala sideris</name>
    <dbReference type="NCBI Taxonomy" id="1016849"/>
    <lineage>
        <taxon>Eukaryota</taxon>
        <taxon>Fungi</taxon>
        <taxon>Dikarya</taxon>
        <taxon>Ascomycota</taxon>
        <taxon>Pezizomycotina</taxon>
        <taxon>Eurotiomycetes</taxon>
        <taxon>Chaetothyriomycetidae</taxon>
        <taxon>Chaetothyriales</taxon>
        <taxon>Herpotrichiellaceae</taxon>
        <taxon>Exophiala</taxon>
    </lineage>
</organism>
<dbReference type="PANTHER" id="PTHR35041:SF4">
    <property type="entry name" value="MEDIATOR OF RNA POLYMERASE II TRANSCRIPTION SUBUNIT 1"/>
    <property type="match status" value="1"/>
</dbReference>
<evidence type="ECO:0000256" key="4">
    <source>
        <dbReference type="ARBA" id="ARBA00023159"/>
    </source>
</evidence>
<dbReference type="Pfam" id="PF10744">
    <property type="entry name" value="Med1"/>
    <property type="match status" value="1"/>
</dbReference>
<evidence type="ECO:0000313" key="10">
    <source>
        <dbReference type="EMBL" id="KIV82622.1"/>
    </source>
</evidence>
<dbReference type="GO" id="GO:0003712">
    <property type="term" value="F:transcription coregulator activity"/>
    <property type="evidence" value="ECO:0007669"/>
    <property type="project" value="InterPro"/>
</dbReference>